<evidence type="ECO:0000256" key="4">
    <source>
        <dbReference type="ARBA" id="ARBA00023136"/>
    </source>
</evidence>
<keyword evidence="4 5" id="KW-0472">Membrane</keyword>
<dbReference type="InterPro" id="IPR054851">
    <property type="entry name" value="Isoprenylcys_mtase"/>
</dbReference>
<dbReference type="EMBL" id="JAICBX010000006">
    <property type="protein sequence ID" value="MBW8640492.1"/>
    <property type="molecule type" value="Genomic_DNA"/>
</dbReference>
<evidence type="ECO:0000256" key="1">
    <source>
        <dbReference type="ARBA" id="ARBA00004141"/>
    </source>
</evidence>
<dbReference type="GO" id="GO:0016020">
    <property type="term" value="C:membrane"/>
    <property type="evidence" value="ECO:0007669"/>
    <property type="project" value="UniProtKB-SubCell"/>
</dbReference>
<evidence type="ECO:0000313" key="7">
    <source>
        <dbReference type="Proteomes" id="UP001196509"/>
    </source>
</evidence>
<name>A0AAE3D3V3_9HYPH</name>
<comment type="subcellular location">
    <subcellularLocation>
        <location evidence="1">Membrane</location>
        <topology evidence="1">Multi-pass membrane protein</topology>
    </subcellularLocation>
</comment>
<dbReference type="Gene3D" id="1.20.120.1630">
    <property type="match status" value="1"/>
</dbReference>
<feature type="transmembrane region" description="Helical" evidence="5">
    <location>
        <begin position="6"/>
        <end position="26"/>
    </location>
</feature>
<evidence type="ECO:0000256" key="3">
    <source>
        <dbReference type="ARBA" id="ARBA00022989"/>
    </source>
</evidence>
<gene>
    <name evidence="6" type="ORF">K1W69_25090</name>
</gene>
<proteinExistence type="predicted"/>
<dbReference type="PANTHER" id="PTHR43847:SF1">
    <property type="entry name" value="BLL3993 PROTEIN"/>
    <property type="match status" value="1"/>
</dbReference>
<dbReference type="Pfam" id="PF04140">
    <property type="entry name" value="ICMT"/>
    <property type="match status" value="1"/>
</dbReference>
<dbReference type="AlphaFoldDB" id="A0AAE3D3V3"/>
<comment type="caution">
    <text evidence="6">The sequence shown here is derived from an EMBL/GenBank/DDBJ whole genome shotgun (WGS) entry which is preliminary data.</text>
</comment>
<feature type="transmembrane region" description="Helical" evidence="5">
    <location>
        <begin position="47"/>
        <end position="65"/>
    </location>
</feature>
<reference evidence="6" key="1">
    <citation type="submission" date="2021-08" db="EMBL/GenBank/DDBJ databases">
        <title>Hoeflea bacterium WL0058 sp. nov., isolated from the sediment.</title>
        <authorList>
            <person name="Wang L."/>
            <person name="Zhang D."/>
        </authorList>
    </citation>
    <scope>NUCLEOTIDE SEQUENCE</scope>
    <source>
        <strain evidence="6">WL0058</strain>
    </source>
</reference>
<keyword evidence="3 5" id="KW-1133">Transmembrane helix</keyword>
<keyword evidence="7" id="KW-1185">Reference proteome</keyword>
<dbReference type="Proteomes" id="UP001196509">
    <property type="component" value="Unassembled WGS sequence"/>
</dbReference>
<evidence type="ECO:0000256" key="2">
    <source>
        <dbReference type="ARBA" id="ARBA00022692"/>
    </source>
</evidence>
<dbReference type="PANTHER" id="PTHR43847">
    <property type="entry name" value="BLL3993 PROTEIN"/>
    <property type="match status" value="1"/>
</dbReference>
<accession>A0AAE3D3V3</accession>
<dbReference type="InterPro" id="IPR052527">
    <property type="entry name" value="Metal_cation-efflux_comp"/>
</dbReference>
<evidence type="ECO:0000313" key="6">
    <source>
        <dbReference type="EMBL" id="MBW8640492.1"/>
    </source>
</evidence>
<dbReference type="RefSeq" id="WP_220231210.1">
    <property type="nucleotide sequence ID" value="NZ_JAICBX010000006.1"/>
</dbReference>
<feature type="transmembrane region" description="Helical" evidence="5">
    <location>
        <begin position="77"/>
        <end position="98"/>
    </location>
</feature>
<sequence>MSSIDWSLAGKTVWWIFIAVWVALRWRPNVRARRHRVKQSKRSLRENISLVISFSGLFLVPVIWMSTRWFRPFNHDIGPFSIAVGTILLIVSLILFHMTHKALGTMWSNSLDLRTGHQLITTSIYTHLRHPMYTAFWVWALAQPFLFANWISGLSGIVGFGALFFLRVGTEEEMMEAEFGEEYRSYVKRTKKIIPWIY</sequence>
<evidence type="ECO:0000256" key="5">
    <source>
        <dbReference type="SAM" id="Phobius"/>
    </source>
</evidence>
<organism evidence="6 7">
    <name type="scientific">Flavimaribacter sediminis</name>
    <dbReference type="NCBI Taxonomy" id="2865987"/>
    <lineage>
        <taxon>Bacteria</taxon>
        <taxon>Pseudomonadati</taxon>
        <taxon>Pseudomonadota</taxon>
        <taxon>Alphaproteobacteria</taxon>
        <taxon>Hyphomicrobiales</taxon>
        <taxon>Rhizobiaceae</taxon>
        <taxon>Flavimaribacter</taxon>
    </lineage>
</organism>
<dbReference type="GO" id="GO:0004671">
    <property type="term" value="F:protein C-terminal S-isoprenylcysteine carboxyl O-methyltransferase activity"/>
    <property type="evidence" value="ECO:0007669"/>
    <property type="project" value="InterPro"/>
</dbReference>
<dbReference type="InterPro" id="IPR007269">
    <property type="entry name" value="ICMT_MeTrfase"/>
</dbReference>
<keyword evidence="2 5" id="KW-0812">Transmembrane</keyword>
<dbReference type="NCBIfam" id="NF040696">
    <property type="entry name" value="isopcys_mtase"/>
    <property type="match status" value="1"/>
</dbReference>
<protein>
    <submittedName>
        <fullName evidence="6">Isoprenylcysteine carboxylmethyltransferase family protein</fullName>
    </submittedName>
</protein>
<feature type="transmembrane region" description="Helical" evidence="5">
    <location>
        <begin position="146"/>
        <end position="166"/>
    </location>
</feature>